<dbReference type="CDD" id="cd03886">
    <property type="entry name" value="M20_Acy1"/>
    <property type="match status" value="1"/>
</dbReference>
<feature type="binding site" evidence="1">
    <location>
        <position position="364"/>
    </location>
    <ligand>
        <name>Mn(2+)</name>
        <dbReference type="ChEBI" id="CHEBI:29035"/>
        <label>2</label>
    </ligand>
</feature>
<keyword evidence="1" id="KW-0464">Manganese</keyword>
<name>A0A6N2UBI8_9FIRM</name>
<evidence type="ECO:0000259" key="2">
    <source>
        <dbReference type="Pfam" id="PF07687"/>
    </source>
</evidence>
<dbReference type="PIRSF" id="PIRSF005962">
    <property type="entry name" value="Pept_M20D_amidohydro"/>
    <property type="match status" value="1"/>
</dbReference>
<dbReference type="PANTHER" id="PTHR11014">
    <property type="entry name" value="PEPTIDASE M20 FAMILY MEMBER"/>
    <property type="match status" value="1"/>
</dbReference>
<proteinExistence type="predicted"/>
<dbReference type="Pfam" id="PF01546">
    <property type="entry name" value="Peptidase_M20"/>
    <property type="match status" value="1"/>
</dbReference>
<dbReference type="NCBIfam" id="TIGR01891">
    <property type="entry name" value="amidohydrolases"/>
    <property type="match status" value="1"/>
</dbReference>
<dbReference type="GO" id="GO:0046872">
    <property type="term" value="F:metal ion binding"/>
    <property type="evidence" value="ECO:0007669"/>
    <property type="project" value="UniProtKB-KW"/>
</dbReference>
<feature type="domain" description="Peptidase M20 dimerisation" evidence="2">
    <location>
        <begin position="189"/>
        <end position="280"/>
    </location>
</feature>
<evidence type="ECO:0000313" key="3">
    <source>
        <dbReference type="EMBL" id="VYT15190.1"/>
    </source>
</evidence>
<dbReference type="EC" id="3.-.-.-" evidence="3"/>
<dbReference type="EMBL" id="CACRSL010000003">
    <property type="protein sequence ID" value="VYT15190.1"/>
    <property type="molecule type" value="Genomic_DNA"/>
</dbReference>
<dbReference type="Gene3D" id="3.40.630.10">
    <property type="entry name" value="Zn peptidases"/>
    <property type="match status" value="1"/>
</dbReference>
<protein>
    <submittedName>
        <fullName evidence="3">Putative hydrolase YxeP</fullName>
        <ecNumber evidence="3">3.-.-.-</ecNumber>
    </submittedName>
</protein>
<dbReference type="PANTHER" id="PTHR11014:SF63">
    <property type="entry name" value="METALLOPEPTIDASE, PUTATIVE (AFU_ORTHOLOGUE AFUA_6G09600)-RELATED"/>
    <property type="match status" value="1"/>
</dbReference>
<keyword evidence="1" id="KW-0479">Metal-binding</keyword>
<comment type="cofactor">
    <cofactor evidence="1">
        <name>Mn(2+)</name>
        <dbReference type="ChEBI" id="CHEBI:29035"/>
    </cofactor>
    <text evidence="1">The Mn(2+) ion enhances activity.</text>
</comment>
<dbReference type="SUPFAM" id="SSF55031">
    <property type="entry name" value="Bacterial exopeptidase dimerisation domain"/>
    <property type="match status" value="1"/>
</dbReference>
<accession>A0A6N2UBI8</accession>
<keyword evidence="3" id="KW-0378">Hydrolase</keyword>
<dbReference type="InterPro" id="IPR011650">
    <property type="entry name" value="Peptidase_M20_dimer"/>
</dbReference>
<dbReference type="InterPro" id="IPR002933">
    <property type="entry name" value="Peptidase_M20"/>
</dbReference>
<feature type="binding site" evidence="1">
    <location>
        <position position="137"/>
    </location>
    <ligand>
        <name>Mn(2+)</name>
        <dbReference type="ChEBI" id="CHEBI:29035"/>
        <label>2</label>
    </ligand>
</feature>
<gene>
    <name evidence="3" type="primary">yxeP_5</name>
    <name evidence="3" type="ORF">AULFYP135_01852</name>
</gene>
<dbReference type="InterPro" id="IPR017439">
    <property type="entry name" value="Amidohydrolase"/>
</dbReference>
<dbReference type="AlphaFoldDB" id="A0A6N2UBI8"/>
<feature type="binding site" evidence="1">
    <location>
        <position position="102"/>
    </location>
    <ligand>
        <name>Mn(2+)</name>
        <dbReference type="ChEBI" id="CHEBI:29035"/>
        <label>2</label>
    </ligand>
</feature>
<dbReference type="SUPFAM" id="SSF53187">
    <property type="entry name" value="Zn-dependent exopeptidases"/>
    <property type="match status" value="1"/>
</dbReference>
<dbReference type="InterPro" id="IPR036264">
    <property type="entry name" value="Bact_exopeptidase_dim_dom"/>
</dbReference>
<dbReference type="Pfam" id="PF07687">
    <property type="entry name" value="M20_dimer"/>
    <property type="match status" value="1"/>
</dbReference>
<reference evidence="3" key="1">
    <citation type="submission" date="2019-11" db="EMBL/GenBank/DDBJ databases">
        <authorList>
            <person name="Feng L."/>
        </authorList>
    </citation>
    <scope>NUCLEOTIDE SEQUENCE</scope>
    <source>
        <strain evidence="3">AundefinedLFYP135</strain>
    </source>
</reference>
<feature type="binding site" evidence="1">
    <location>
        <position position="163"/>
    </location>
    <ligand>
        <name>Mn(2+)</name>
        <dbReference type="ChEBI" id="CHEBI:29035"/>
        <label>2</label>
    </ligand>
</feature>
<dbReference type="GO" id="GO:0016787">
    <property type="term" value="F:hydrolase activity"/>
    <property type="evidence" value="ECO:0007669"/>
    <property type="project" value="UniProtKB-KW"/>
</dbReference>
<evidence type="ECO:0000256" key="1">
    <source>
        <dbReference type="PIRSR" id="PIRSR005962-1"/>
    </source>
</evidence>
<feature type="binding site" evidence="1">
    <location>
        <position position="100"/>
    </location>
    <ligand>
        <name>Mn(2+)</name>
        <dbReference type="ChEBI" id="CHEBI:29035"/>
        <label>2</label>
    </ligand>
</feature>
<dbReference type="Gene3D" id="3.30.70.360">
    <property type="match status" value="1"/>
</dbReference>
<organism evidence="3">
    <name type="scientific">uncultured Anaerotruncus sp</name>
    <dbReference type="NCBI Taxonomy" id="905011"/>
    <lineage>
        <taxon>Bacteria</taxon>
        <taxon>Bacillati</taxon>
        <taxon>Bacillota</taxon>
        <taxon>Clostridia</taxon>
        <taxon>Eubacteriales</taxon>
        <taxon>Oscillospiraceae</taxon>
        <taxon>Anaerotruncus</taxon>
        <taxon>environmental samples</taxon>
    </lineage>
</organism>
<sequence length="394" mass="42342">MQTILEQAKALAPEIISWRHQIHMQPEVGLDLPKTVALVTEELKKMGYEPQECGGGVVAVLDSGKPGKTLLLRADMDALPMDEDSGEAFSSQVAKSAHTCGHDTHTSMLLGAAKLLMDNKDNLAGGKVKFMFQPGEEGHGGGHKMVEAGVLENPHVDAAMGFHSFAGLDVPTGHVVYSPGPAMASCDMFTITVTGKGAHGARPEAGVDPLNILCHIHGMLQTINSRERKQLEPMVLTLGQLVCGDAPNIIPNEGYMRGSIRAFSEESRQLFIRRLNEISKGVAESLGGTAVVDCQSTGLATVNDLTVGSEMEGYLKELLGDDHVSTCEPSMGSEDFSEVISRVPGVFMRLSLGSCEEGYCFGGHHPKVRFNDEGLYLGSACFTHCALRWLEEHK</sequence>